<gene>
    <name evidence="2" type="ORF">V6N11_052217</name>
</gene>
<reference evidence="2 3" key="1">
    <citation type="journal article" date="2024" name="G3 (Bethesda)">
        <title>Genome assembly of Hibiscus sabdariffa L. provides insights into metabolisms of medicinal natural products.</title>
        <authorList>
            <person name="Kim T."/>
        </authorList>
    </citation>
    <scope>NUCLEOTIDE SEQUENCE [LARGE SCALE GENOMIC DNA]</scope>
    <source>
        <strain evidence="2">TK-2024</strain>
        <tissue evidence="2">Old leaves</tissue>
    </source>
</reference>
<sequence>MCTNEQPPVGNLFENCPSFDGVEKGCRSTQSVGESHATNSNSVGIHAANDPLLLDVPISMENNVEVRGDRKGVRMTKEIGLTGCNSLAQSISHESRLQEVQVNVLDDMTLADISQPLKDAAHESNKQIRLRASLDRMYWWATTFKDNKLARKGLMGKRVCNSKPKVSGQKEKKREKDSHIYNSCSKP</sequence>
<dbReference type="Proteomes" id="UP001396334">
    <property type="component" value="Unassembled WGS sequence"/>
</dbReference>
<comment type="caution">
    <text evidence="2">The sequence shown here is derived from an EMBL/GenBank/DDBJ whole genome shotgun (WGS) entry which is preliminary data.</text>
</comment>
<feature type="compositionally biased region" description="Basic and acidic residues" evidence="1">
    <location>
        <begin position="168"/>
        <end position="179"/>
    </location>
</feature>
<protein>
    <submittedName>
        <fullName evidence="2">Uncharacterized protein</fullName>
    </submittedName>
</protein>
<proteinExistence type="predicted"/>
<organism evidence="2 3">
    <name type="scientific">Hibiscus sabdariffa</name>
    <name type="common">roselle</name>
    <dbReference type="NCBI Taxonomy" id="183260"/>
    <lineage>
        <taxon>Eukaryota</taxon>
        <taxon>Viridiplantae</taxon>
        <taxon>Streptophyta</taxon>
        <taxon>Embryophyta</taxon>
        <taxon>Tracheophyta</taxon>
        <taxon>Spermatophyta</taxon>
        <taxon>Magnoliopsida</taxon>
        <taxon>eudicotyledons</taxon>
        <taxon>Gunneridae</taxon>
        <taxon>Pentapetalae</taxon>
        <taxon>rosids</taxon>
        <taxon>malvids</taxon>
        <taxon>Malvales</taxon>
        <taxon>Malvaceae</taxon>
        <taxon>Malvoideae</taxon>
        <taxon>Hibiscus</taxon>
    </lineage>
</organism>
<feature type="region of interest" description="Disordered" evidence="1">
    <location>
        <begin position="160"/>
        <end position="187"/>
    </location>
</feature>
<name>A0ABR2U9I4_9ROSI</name>
<evidence type="ECO:0000313" key="3">
    <source>
        <dbReference type="Proteomes" id="UP001396334"/>
    </source>
</evidence>
<evidence type="ECO:0000256" key="1">
    <source>
        <dbReference type="SAM" id="MobiDB-lite"/>
    </source>
</evidence>
<accession>A0ABR2U9I4</accession>
<keyword evidence="3" id="KW-1185">Reference proteome</keyword>
<dbReference type="EMBL" id="JBBPBN010000001">
    <property type="protein sequence ID" value="KAK9046325.1"/>
    <property type="molecule type" value="Genomic_DNA"/>
</dbReference>
<evidence type="ECO:0000313" key="2">
    <source>
        <dbReference type="EMBL" id="KAK9046325.1"/>
    </source>
</evidence>